<organism evidence="4 5">
    <name type="scientific">Oidiodendron maius (strain Zn)</name>
    <dbReference type="NCBI Taxonomy" id="913774"/>
    <lineage>
        <taxon>Eukaryota</taxon>
        <taxon>Fungi</taxon>
        <taxon>Dikarya</taxon>
        <taxon>Ascomycota</taxon>
        <taxon>Pezizomycotina</taxon>
        <taxon>Leotiomycetes</taxon>
        <taxon>Leotiomycetes incertae sedis</taxon>
        <taxon>Myxotrichaceae</taxon>
        <taxon>Oidiodendron</taxon>
    </lineage>
</organism>
<dbReference type="Pfam" id="PF03972">
    <property type="entry name" value="MmgE_PrpD_N"/>
    <property type="match status" value="1"/>
</dbReference>
<reference evidence="5" key="2">
    <citation type="submission" date="2015-01" db="EMBL/GenBank/DDBJ databases">
        <title>Evolutionary Origins and Diversification of the Mycorrhizal Mutualists.</title>
        <authorList>
            <consortium name="DOE Joint Genome Institute"/>
            <consortium name="Mycorrhizal Genomics Consortium"/>
            <person name="Kohler A."/>
            <person name="Kuo A."/>
            <person name="Nagy L.G."/>
            <person name="Floudas D."/>
            <person name="Copeland A."/>
            <person name="Barry K.W."/>
            <person name="Cichocki N."/>
            <person name="Veneault-Fourrey C."/>
            <person name="LaButti K."/>
            <person name="Lindquist E.A."/>
            <person name="Lipzen A."/>
            <person name="Lundell T."/>
            <person name="Morin E."/>
            <person name="Murat C."/>
            <person name="Riley R."/>
            <person name="Ohm R."/>
            <person name="Sun H."/>
            <person name="Tunlid A."/>
            <person name="Henrissat B."/>
            <person name="Grigoriev I.V."/>
            <person name="Hibbett D.S."/>
            <person name="Martin F."/>
        </authorList>
    </citation>
    <scope>NUCLEOTIDE SEQUENCE [LARGE SCALE GENOMIC DNA]</scope>
    <source>
        <strain evidence="5">Zn</strain>
    </source>
</reference>
<evidence type="ECO:0000259" key="2">
    <source>
        <dbReference type="Pfam" id="PF03972"/>
    </source>
</evidence>
<dbReference type="InterPro" id="IPR036148">
    <property type="entry name" value="MmgE/PrpD_sf"/>
</dbReference>
<dbReference type="GO" id="GO:0016829">
    <property type="term" value="F:lyase activity"/>
    <property type="evidence" value="ECO:0007669"/>
    <property type="project" value="InterPro"/>
</dbReference>
<evidence type="ECO:0008006" key="6">
    <source>
        <dbReference type="Google" id="ProtNLM"/>
    </source>
</evidence>
<dbReference type="InterPro" id="IPR005656">
    <property type="entry name" value="MmgE_PrpD"/>
</dbReference>
<name>A0A0C3DAL8_OIDMZ</name>
<dbReference type="Pfam" id="PF19305">
    <property type="entry name" value="MmgE_PrpD_C"/>
    <property type="match status" value="1"/>
</dbReference>
<dbReference type="Proteomes" id="UP000054321">
    <property type="component" value="Unassembled WGS sequence"/>
</dbReference>
<dbReference type="STRING" id="913774.A0A0C3DAL8"/>
<accession>A0A0C3DAL8</accession>
<dbReference type="EMBL" id="KN832879">
    <property type="protein sequence ID" value="KIM98977.1"/>
    <property type="molecule type" value="Genomic_DNA"/>
</dbReference>
<protein>
    <recommendedName>
        <fullName evidence="6">MmgE/PrpD family protein</fullName>
    </recommendedName>
</protein>
<feature type="domain" description="MmgE/PrpD N-terminal" evidence="2">
    <location>
        <begin position="16"/>
        <end position="255"/>
    </location>
</feature>
<dbReference type="PANTHER" id="PTHR16943:SF8">
    <property type="entry name" value="2-METHYLCITRATE DEHYDRATASE"/>
    <property type="match status" value="1"/>
</dbReference>
<dbReference type="PANTHER" id="PTHR16943">
    <property type="entry name" value="2-METHYLCITRATE DEHYDRATASE-RELATED"/>
    <property type="match status" value="1"/>
</dbReference>
<dbReference type="AlphaFoldDB" id="A0A0C3DAL8"/>
<reference evidence="4 5" key="1">
    <citation type="submission" date="2014-04" db="EMBL/GenBank/DDBJ databases">
        <authorList>
            <consortium name="DOE Joint Genome Institute"/>
            <person name="Kuo A."/>
            <person name="Martino E."/>
            <person name="Perotto S."/>
            <person name="Kohler A."/>
            <person name="Nagy L.G."/>
            <person name="Floudas D."/>
            <person name="Copeland A."/>
            <person name="Barry K.W."/>
            <person name="Cichocki N."/>
            <person name="Veneault-Fourrey C."/>
            <person name="LaButti K."/>
            <person name="Lindquist E.A."/>
            <person name="Lipzen A."/>
            <person name="Lundell T."/>
            <person name="Morin E."/>
            <person name="Murat C."/>
            <person name="Sun H."/>
            <person name="Tunlid A."/>
            <person name="Henrissat B."/>
            <person name="Grigoriev I.V."/>
            <person name="Hibbett D.S."/>
            <person name="Martin F."/>
            <person name="Nordberg H.P."/>
            <person name="Cantor M.N."/>
            <person name="Hua S.X."/>
        </authorList>
    </citation>
    <scope>NUCLEOTIDE SEQUENCE [LARGE SCALE GENOMIC DNA]</scope>
    <source>
        <strain evidence="4 5">Zn</strain>
    </source>
</reference>
<dbReference type="InterPro" id="IPR045337">
    <property type="entry name" value="MmgE_PrpD_C"/>
</dbReference>
<evidence type="ECO:0000259" key="3">
    <source>
        <dbReference type="Pfam" id="PF19305"/>
    </source>
</evidence>
<dbReference type="HOGENOM" id="CLU_026574_1_1_1"/>
<dbReference type="Gene3D" id="1.10.4100.10">
    <property type="entry name" value="2-methylcitrate dehydratase PrpD"/>
    <property type="match status" value="1"/>
</dbReference>
<evidence type="ECO:0000313" key="5">
    <source>
        <dbReference type="Proteomes" id="UP000054321"/>
    </source>
</evidence>
<evidence type="ECO:0000313" key="4">
    <source>
        <dbReference type="EMBL" id="KIM98977.1"/>
    </source>
</evidence>
<dbReference type="InterPro" id="IPR042183">
    <property type="entry name" value="MmgE/PrpD_sf_1"/>
</dbReference>
<keyword evidence="5" id="KW-1185">Reference proteome</keyword>
<dbReference type="OrthoDB" id="10267976at2759"/>
<evidence type="ECO:0000256" key="1">
    <source>
        <dbReference type="ARBA" id="ARBA00006174"/>
    </source>
</evidence>
<feature type="domain" description="MmgE/PrpD C-terminal" evidence="3">
    <location>
        <begin position="286"/>
        <end position="454"/>
    </location>
</feature>
<dbReference type="InParanoid" id="A0A0C3DAL8"/>
<proteinExistence type="inferred from homology"/>
<comment type="similarity">
    <text evidence="1">Belongs to the PrpD family.</text>
</comment>
<sequence length="474" mass="51465">MASTNLPTDPEGLTGKLCSWVHDVKLEDIPGDVQTRAKYLILDGVACALVGAHLPWSEKAANGIFEMEPPGDCVVFGWDRKISPLSAALLNSTFIQGFELDDWHSEAPMHLNSIILPALFSAATKAKSTVNGASFLLAYLVGLEVGPRVGNALYGSHMLSVGWHSGAVFGPPASSTAVSKLLDLPANLIEDAVGIACTQAGGLMSAQYESEVKRMQHGFAARNGLFGALMARSGYVGIKKALERPYGGYLATFGKGTGRDPPYLLDEVTKGLGSTWKTHAVRVKPYAAMAGTHGTIDCIRKLQEDYPDRMKDLASITSIKYEMAEAAFHHGGWKAKRPITSTGAQMNNAYVAATQMVDQRVLPAEFGQDKLDRDLVWDLVNKSTCQQNNEFTWDQKATITFKDKQILTTIVKAPRGVNPALSNEEIVDKWRHLTIDIIDDGKRSKIEDVIMNLELVENVLELAQLLSGVTGHAL</sequence>
<dbReference type="SUPFAM" id="SSF103378">
    <property type="entry name" value="2-methylcitrate dehydratase PrpD"/>
    <property type="match status" value="1"/>
</dbReference>
<gene>
    <name evidence="4" type="ORF">OIDMADRAFT_126852</name>
</gene>
<dbReference type="InterPro" id="IPR045336">
    <property type="entry name" value="MmgE_PrpD_N"/>
</dbReference>